<dbReference type="HAMAP" id="MF_01430">
    <property type="entry name" value="OM_assembly_BamA"/>
    <property type="match status" value="1"/>
</dbReference>
<dbReference type="NCBIfam" id="TIGR03303">
    <property type="entry name" value="OM_YaeT"/>
    <property type="match status" value="1"/>
</dbReference>
<feature type="domain" description="POTRA" evidence="10">
    <location>
        <begin position="274"/>
        <end position="352"/>
    </location>
</feature>
<evidence type="ECO:0000256" key="1">
    <source>
        <dbReference type="ARBA" id="ARBA00004370"/>
    </source>
</evidence>
<dbReference type="AlphaFoldDB" id="A0A091AQG2"/>
<dbReference type="Pfam" id="PF07244">
    <property type="entry name" value="POTRA"/>
    <property type="match status" value="5"/>
</dbReference>
<dbReference type="PANTHER" id="PTHR12815:SF23">
    <property type="entry name" value="OUTER MEMBRANE PROTEIN ASSEMBLY FACTOR BAMA"/>
    <property type="match status" value="1"/>
</dbReference>
<dbReference type="InterPro" id="IPR034746">
    <property type="entry name" value="POTRA"/>
</dbReference>
<dbReference type="EMBL" id="AVCI01000045">
    <property type="protein sequence ID" value="KFN41377.1"/>
    <property type="molecule type" value="Genomic_DNA"/>
</dbReference>
<dbReference type="Proteomes" id="UP000029385">
    <property type="component" value="Unassembled WGS sequence"/>
</dbReference>
<evidence type="ECO:0000256" key="6">
    <source>
        <dbReference type="ARBA" id="ARBA00023136"/>
    </source>
</evidence>
<evidence type="ECO:0000256" key="2">
    <source>
        <dbReference type="ARBA" id="ARBA00022452"/>
    </source>
</evidence>
<comment type="subcellular location">
    <subcellularLocation>
        <location evidence="8">Cell outer membrane</location>
    </subcellularLocation>
    <subcellularLocation>
        <location evidence="1">Membrane</location>
    </subcellularLocation>
</comment>
<dbReference type="InterPro" id="IPR023707">
    <property type="entry name" value="OM_assembly_BamA"/>
</dbReference>
<sequence length="808" mass="90471" precursor="true">MMTRPTARRRLLSLALAVALSGPVAAQNFEAFTVSDIRVDGLQRISAGTVFTYLPVEKGDVVDRNRSTEAIRALFRTGFFSDVKLERQGEILVVTVVERPAINTIKLEGNKELKTDEVLKGLKGIGLSEGETYNPLNLDRVTQELTRQYNNRGKYSVTIEPVVTQLDRNRVDLLIRIVEGKPAKIRDINIVGNNLYPDSEIQDGWESSTSNWLSWYRKNDQYSREKLSGDLEKLSDFYLNRGFVDFNVESTQIAISPTKEDMYITANVSEGEKYKISEVKVSGDTIIPVERVEQLVVVKPGQFFSRALLELTTDSISTMLSNIGYAFAEVNPVPEINREDHTVALNFVVNPGPRVQVRRVIFKGNVSTADEVLRREMRQFENTWYSQAALDRSKIRLQRLGFFETVEVETPQVAGKKDQVDVVITVKERNAGTFVFGIGYSQLGGIITSVQLQQNNFLGTGNRFGIGLSKNDYSTSLNFSYVDPYFTDDGVSVGYNVSYSDYDQSTTSTARYSAGNAAGEATFGIPLSENTSVSFSLGIYRNKITTTDNVTPRQITDYLIETLGDRQRYPDSTIVYDDDANPVTPDVTLVIPGPNRQWVVNAWTLKAGWALDTRNSYIFPSRGTLHRLSGEIALPGSDLTYYSINYSFENYRPLGRYLILKTGLELGYGDSYGDTGNAGLPFFKNYYAGGPGSVRGFVANTLGPLDTTSYYYREPQPLGGPIKTIGTFEFYFPRLLDSPSARLSTFVDYGNVFDNNDRFSLSKFRVTAGVALQWQSPMGPITISYAMPIRKEDGDQIERLQFTFGQQY</sequence>
<evidence type="ECO:0000313" key="12">
    <source>
        <dbReference type="Proteomes" id="UP000029385"/>
    </source>
</evidence>
<comment type="caution">
    <text evidence="11">The sequence shown here is derived from an EMBL/GenBank/DDBJ whole genome shotgun (WGS) entry which is preliminary data.</text>
</comment>
<feature type="signal peptide" evidence="8">
    <location>
        <begin position="1"/>
        <end position="26"/>
    </location>
</feature>
<accession>A0A091AQG2</accession>
<proteinExistence type="inferred from homology"/>
<dbReference type="GO" id="GO:1990063">
    <property type="term" value="C:Bam protein complex"/>
    <property type="evidence" value="ECO:0007669"/>
    <property type="project" value="TreeGrafter"/>
</dbReference>
<evidence type="ECO:0000256" key="3">
    <source>
        <dbReference type="ARBA" id="ARBA00022692"/>
    </source>
</evidence>
<keyword evidence="12" id="KW-1185">Reference proteome</keyword>
<reference evidence="11 12" key="1">
    <citation type="submission" date="2013-09" db="EMBL/GenBank/DDBJ databases">
        <title>Genome sequencing of Arenimonas oryziterrae.</title>
        <authorList>
            <person name="Chen F."/>
            <person name="Wang G."/>
        </authorList>
    </citation>
    <scope>NUCLEOTIDE SEQUENCE [LARGE SCALE GENOMIC DNA]</scope>
    <source>
        <strain evidence="11 12">YC6267</strain>
    </source>
</reference>
<feature type="domain" description="POTRA" evidence="10">
    <location>
        <begin position="355"/>
        <end position="429"/>
    </location>
</feature>
<dbReference type="PIRSF" id="PIRSF006076">
    <property type="entry name" value="OM_assembly_OMP85"/>
    <property type="match status" value="1"/>
</dbReference>
<dbReference type="InterPro" id="IPR039910">
    <property type="entry name" value="D15-like"/>
</dbReference>
<keyword evidence="2 8" id="KW-1134">Transmembrane beta strand</keyword>
<dbReference type="PROSITE" id="PS51779">
    <property type="entry name" value="POTRA"/>
    <property type="match status" value="5"/>
</dbReference>
<evidence type="ECO:0000259" key="10">
    <source>
        <dbReference type="PROSITE" id="PS51779"/>
    </source>
</evidence>
<keyword evidence="6 8" id="KW-0472">Membrane</keyword>
<evidence type="ECO:0000313" key="11">
    <source>
        <dbReference type="EMBL" id="KFN41377.1"/>
    </source>
</evidence>
<protein>
    <recommendedName>
        <fullName evidence="8 9">Outer membrane protein assembly factor BamA</fullName>
    </recommendedName>
</protein>
<dbReference type="PATRIC" id="fig|1121015.4.peg.2814"/>
<keyword evidence="7 8" id="KW-0998">Cell outer membrane</keyword>
<evidence type="ECO:0000256" key="4">
    <source>
        <dbReference type="ARBA" id="ARBA00022729"/>
    </source>
</evidence>
<dbReference type="FunFam" id="3.10.20.310:FF:000003">
    <property type="entry name" value="Outer membrane protein assembly factor BamA"/>
    <property type="match status" value="1"/>
</dbReference>
<gene>
    <name evidence="8" type="primary">bamA</name>
    <name evidence="11" type="ORF">N789_05745</name>
</gene>
<feature type="domain" description="POTRA" evidence="10">
    <location>
        <begin position="183"/>
        <end position="271"/>
    </location>
</feature>
<dbReference type="InterPro" id="IPR000184">
    <property type="entry name" value="Bac_surfAg_D15"/>
</dbReference>
<organism evidence="11 12">
    <name type="scientific">Arenimonas oryziterrae DSM 21050 = YC6267</name>
    <dbReference type="NCBI Taxonomy" id="1121015"/>
    <lineage>
        <taxon>Bacteria</taxon>
        <taxon>Pseudomonadati</taxon>
        <taxon>Pseudomonadota</taxon>
        <taxon>Gammaproteobacteria</taxon>
        <taxon>Lysobacterales</taxon>
        <taxon>Lysobacteraceae</taxon>
        <taxon>Arenimonas</taxon>
    </lineage>
</organism>
<keyword evidence="3 8" id="KW-0812">Transmembrane</keyword>
<evidence type="ECO:0000256" key="9">
    <source>
        <dbReference type="NCBIfam" id="TIGR03303"/>
    </source>
</evidence>
<dbReference type="Pfam" id="PF01103">
    <property type="entry name" value="Omp85"/>
    <property type="match status" value="1"/>
</dbReference>
<evidence type="ECO:0000256" key="5">
    <source>
        <dbReference type="ARBA" id="ARBA00022737"/>
    </source>
</evidence>
<dbReference type="Gene3D" id="3.10.20.310">
    <property type="entry name" value="membrane protein fhac"/>
    <property type="match status" value="5"/>
</dbReference>
<name>A0A091AQG2_9GAMM</name>
<dbReference type="GO" id="GO:0043165">
    <property type="term" value="P:Gram-negative-bacterium-type cell outer membrane assembly"/>
    <property type="evidence" value="ECO:0007669"/>
    <property type="project" value="UniProtKB-UniRule"/>
</dbReference>
<dbReference type="STRING" id="1121015.GCA_000420545_00417"/>
<dbReference type="GO" id="GO:0051205">
    <property type="term" value="P:protein insertion into membrane"/>
    <property type="evidence" value="ECO:0007669"/>
    <property type="project" value="UniProtKB-UniRule"/>
</dbReference>
<feature type="chain" id="PRO_5008983022" description="Outer membrane protein assembly factor BamA" evidence="8">
    <location>
        <begin position="27"/>
        <end position="808"/>
    </location>
</feature>
<comment type="function">
    <text evidence="8">Part of the outer membrane protein assembly complex, which is involved in assembly and insertion of beta-barrel proteins into the outer membrane.</text>
</comment>
<dbReference type="Gene3D" id="2.40.160.50">
    <property type="entry name" value="membrane protein fhac: a member of the omp85/tpsb transporter family"/>
    <property type="match status" value="1"/>
</dbReference>
<dbReference type="PANTHER" id="PTHR12815">
    <property type="entry name" value="SORTING AND ASSEMBLY MACHINERY SAMM50 PROTEIN FAMILY MEMBER"/>
    <property type="match status" value="1"/>
</dbReference>
<comment type="similarity">
    <text evidence="8">Belongs to the BamA family.</text>
</comment>
<feature type="domain" description="POTRA" evidence="10">
    <location>
        <begin position="32"/>
        <end position="99"/>
    </location>
</feature>
<keyword evidence="4 8" id="KW-0732">Signal</keyword>
<evidence type="ECO:0000256" key="7">
    <source>
        <dbReference type="ARBA" id="ARBA00023237"/>
    </source>
</evidence>
<dbReference type="InterPro" id="IPR010827">
    <property type="entry name" value="BamA/TamA_POTRA"/>
</dbReference>
<evidence type="ECO:0000256" key="8">
    <source>
        <dbReference type="HAMAP-Rule" id="MF_01430"/>
    </source>
</evidence>
<dbReference type="eggNOG" id="COG4775">
    <property type="taxonomic scope" value="Bacteria"/>
</dbReference>
<keyword evidence="5 8" id="KW-0677">Repeat</keyword>
<feature type="domain" description="POTRA" evidence="10">
    <location>
        <begin position="100"/>
        <end position="180"/>
    </location>
</feature>
<comment type="subunit">
    <text evidence="8">Part of the Bam complex.</text>
</comment>